<dbReference type="HOGENOM" id="CLU_1340993_0_0_9"/>
<dbReference type="OrthoDB" id="2584692at2"/>
<dbReference type="EMBL" id="CP003639">
    <property type="protein sequence ID" value="AFM40263.1"/>
    <property type="molecule type" value="Genomic_DNA"/>
</dbReference>
<feature type="transmembrane region" description="Helical" evidence="1">
    <location>
        <begin position="122"/>
        <end position="141"/>
    </location>
</feature>
<accession>I4D389</accession>
<name>I4D389_DESAJ</name>
<evidence type="ECO:0000313" key="3">
    <source>
        <dbReference type="Proteomes" id="UP000002892"/>
    </source>
</evidence>
<gene>
    <name evidence="2" type="ordered locus">Desaci_1233</name>
</gene>
<sequence length="212" mass="25244">MWGKREQVILWTTSYLPLILIMLYRFIDGNNFFKNTKWALWLKRNIGKELFEFFLILLIITFSLLLFRLITNWLFNDFDDQLKMRRIGRSYSVRKYQKISVNDYSFFLITLLLPLFSIDNKSVVNLVVTLFIIIVIIVIYVKTDSISICPLFFTSGRNVYRAEISDQTKEIEKVNPLVRLDVIIIIKERTLDLNNKFRVQKLVANVYYLTTS</sequence>
<feature type="transmembrane region" description="Helical" evidence="1">
    <location>
        <begin position="53"/>
        <end position="75"/>
    </location>
</feature>
<proteinExistence type="predicted"/>
<dbReference type="STRING" id="646529.Desaci_1233"/>
<dbReference type="AlphaFoldDB" id="I4D389"/>
<keyword evidence="1" id="KW-0472">Membrane</keyword>
<reference evidence="2 3" key="1">
    <citation type="journal article" date="2012" name="J. Bacteriol.">
        <title>Complete genome sequences of Desulfosporosinus orientis DSM765T, Desulfosporosinus youngiae DSM17734T, Desulfosporosinus meridiei DSM13257T, and Desulfosporosinus acidiphilus DSM22704T.</title>
        <authorList>
            <person name="Pester M."/>
            <person name="Brambilla E."/>
            <person name="Alazard D."/>
            <person name="Rattei T."/>
            <person name="Weinmaier T."/>
            <person name="Han J."/>
            <person name="Lucas S."/>
            <person name="Lapidus A."/>
            <person name="Cheng J.F."/>
            <person name="Goodwin L."/>
            <person name="Pitluck S."/>
            <person name="Peters L."/>
            <person name="Ovchinnikova G."/>
            <person name="Teshima H."/>
            <person name="Detter J.C."/>
            <person name="Han C.S."/>
            <person name="Tapia R."/>
            <person name="Land M.L."/>
            <person name="Hauser L."/>
            <person name="Kyrpides N.C."/>
            <person name="Ivanova N.N."/>
            <person name="Pagani I."/>
            <person name="Huntmann M."/>
            <person name="Wei C.L."/>
            <person name="Davenport K.W."/>
            <person name="Daligault H."/>
            <person name="Chain P.S."/>
            <person name="Chen A."/>
            <person name="Mavromatis K."/>
            <person name="Markowitz V."/>
            <person name="Szeto E."/>
            <person name="Mikhailova N."/>
            <person name="Pati A."/>
            <person name="Wagner M."/>
            <person name="Woyke T."/>
            <person name="Ollivier B."/>
            <person name="Klenk H.P."/>
            <person name="Spring S."/>
            <person name="Loy A."/>
        </authorList>
    </citation>
    <scope>NUCLEOTIDE SEQUENCE [LARGE SCALE GENOMIC DNA]</scope>
    <source>
        <strain evidence="3">DSM 22704 / JCM 16185 / SJ4</strain>
    </source>
</reference>
<dbReference type="eggNOG" id="ENOG5032ASM">
    <property type="taxonomic scope" value="Bacteria"/>
</dbReference>
<dbReference type="KEGG" id="dai:Desaci_1233"/>
<evidence type="ECO:0000313" key="2">
    <source>
        <dbReference type="EMBL" id="AFM40263.1"/>
    </source>
</evidence>
<dbReference type="Proteomes" id="UP000002892">
    <property type="component" value="Chromosome"/>
</dbReference>
<keyword evidence="1" id="KW-0812">Transmembrane</keyword>
<evidence type="ECO:0000256" key="1">
    <source>
        <dbReference type="SAM" id="Phobius"/>
    </source>
</evidence>
<protein>
    <submittedName>
        <fullName evidence="2">Uncharacterized protein</fullName>
    </submittedName>
</protein>
<organism evidence="2 3">
    <name type="scientific">Desulfosporosinus acidiphilus (strain DSM 22704 / JCM 16185 / SJ4)</name>
    <dbReference type="NCBI Taxonomy" id="646529"/>
    <lineage>
        <taxon>Bacteria</taxon>
        <taxon>Bacillati</taxon>
        <taxon>Bacillota</taxon>
        <taxon>Clostridia</taxon>
        <taxon>Eubacteriales</taxon>
        <taxon>Desulfitobacteriaceae</taxon>
        <taxon>Desulfosporosinus</taxon>
    </lineage>
</organism>
<feature type="transmembrane region" description="Helical" evidence="1">
    <location>
        <begin position="96"/>
        <end position="116"/>
    </location>
</feature>
<feature type="transmembrane region" description="Helical" evidence="1">
    <location>
        <begin position="7"/>
        <end position="27"/>
    </location>
</feature>
<keyword evidence="3" id="KW-1185">Reference proteome</keyword>
<keyword evidence="1" id="KW-1133">Transmembrane helix</keyword>